<comment type="cofactor">
    <cofactor evidence="1">
        <name>[4Fe-4S] cluster</name>
        <dbReference type="ChEBI" id="CHEBI:49883"/>
    </cofactor>
</comment>
<dbReference type="Gene3D" id="3.20.20.70">
    <property type="entry name" value="Aldolase class I"/>
    <property type="match status" value="1"/>
</dbReference>
<keyword evidence="4" id="KW-0408">Iron</keyword>
<dbReference type="InterPro" id="IPR058240">
    <property type="entry name" value="rSAM_sf"/>
</dbReference>
<dbReference type="GO" id="GO:0046872">
    <property type="term" value="F:metal ion binding"/>
    <property type="evidence" value="ECO:0007669"/>
    <property type="project" value="UniProtKB-KW"/>
</dbReference>
<dbReference type="EMBL" id="LWBP01000224">
    <property type="protein sequence ID" value="OQP49944.1"/>
    <property type="molecule type" value="Genomic_DNA"/>
</dbReference>
<dbReference type="SUPFAM" id="SSF102114">
    <property type="entry name" value="Radical SAM enzymes"/>
    <property type="match status" value="1"/>
</dbReference>
<evidence type="ECO:0000256" key="2">
    <source>
        <dbReference type="ARBA" id="ARBA00022691"/>
    </source>
</evidence>
<evidence type="ECO:0000256" key="5">
    <source>
        <dbReference type="ARBA" id="ARBA00023014"/>
    </source>
</evidence>
<dbReference type="STRING" id="550983.A4R26_30300"/>
<comment type="caution">
    <text evidence="7">The sequence shown here is derived from an EMBL/GenBank/DDBJ whole genome shotgun (WGS) entry which is preliminary data.</text>
</comment>
<dbReference type="OrthoDB" id="9808022at2"/>
<evidence type="ECO:0000256" key="3">
    <source>
        <dbReference type="ARBA" id="ARBA00022723"/>
    </source>
</evidence>
<dbReference type="InterPro" id="IPR034505">
    <property type="entry name" value="Coproporphyrinogen-III_oxidase"/>
</dbReference>
<dbReference type="InterPro" id="IPR013785">
    <property type="entry name" value="Aldolase_TIM"/>
</dbReference>
<dbReference type="PANTHER" id="PTHR13932">
    <property type="entry name" value="COPROPORPHYRINIGEN III OXIDASE"/>
    <property type="match status" value="1"/>
</dbReference>
<evidence type="ECO:0000313" key="8">
    <source>
        <dbReference type="Proteomes" id="UP000192276"/>
    </source>
</evidence>
<keyword evidence="8" id="KW-1185">Reference proteome</keyword>
<reference evidence="8" key="1">
    <citation type="submission" date="2016-04" db="EMBL/GenBank/DDBJ databases">
        <authorList>
            <person name="Chen L."/>
            <person name="Zhuang W."/>
            <person name="Wang G."/>
        </authorList>
    </citation>
    <scope>NUCLEOTIDE SEQUENCE [LARGE SCALE GENOMIC DNA]</scope>
    <source>
        <strain evidence="8">208</strain>
    </source>
</reference>
<dbReference type="InterPro" id="IPR006638">
    <property type="entry name" value="Elp3/MiaA/NifB-like_rSAM"/>
</dbReference>
<dbReference type="GO" id="GO:0006779">
    <property type="term" value="P:porphyrin-containing compound biosynthetic process"/>
    <property type="evidence" value="ECO:0007669"/>
    <property type="project" value="TreeGrafter"/>
</dbReference>
<proteinExistence type="predicted"/>
<dbReference type="InterPro" id="IPR007197">
    <property type="entry name" value="rSAM"/>
</dbReference>
<keyword evidence="5" id="KW-0411">Iron-sulfur</keyword>
<evidence type="ECO:0000313" key="7">
    <source>
        <dbReference type="EMBL" id="OQP49944.1"/>
    </source>
</evidence>
<dbReference type="Pfam" id="PF04055">
    <property type="entry name" value="Radical_SAM"/>
    <property type="match status" value="1"/>
</dbReference>
<dbReference type="CDD" id="cd01335">
    <property type="entry name" value="Radical_SAM"/>
    <property type="match status" value="1"/>
</dbReference>
<gene>
    <name evidence="7" type="ORF">A4R26_30300</name>
</gene>
<feature type="domain" description="Radical SAM core" evidence="6">
    <location>
        <begin position="37"/>
        <end position="268"/>
    </location>
</feature>
<dbReference type="SFLD" id="SFLDG01065">
    <property type="entry name" value="anaerobic_coproporphyrinogen-I"/>
    <property type="match status" value="1"/>
</dbReference>
<dbReference type="RefSeq" id="WP_081170077.1">
    <property type="nucleotide sequence ID" value="NZ_LWBP01000224.1"/>
</dbReference>
<sequence>MVKTIFNNIYEGYAYSYPHKHSYRRLNNLQLPLLWKEERKDALFLYVHLPFCEMRCGFCNLFTIANPQSDMVDAYLQTLERETMAIKAHIAPQAFGQMAVGGGTPAFLQPHQLEKLFTIIRKLGARPEDMPSSFEVSPATVTREKLRLLNEQGIDRISMGVQSFVETEVKALGRPQKNNEVYAALDLLKQYPFQTVNIDLIYGAYAQTLNSWLHSVQEVIRYDVEEVFMYPLYVRPLTGITKLEQQQEDNRFIFYREAKQLLLSSGYRQVSMRMFRKEGLIHKQTARSYSCQEDGMIGLGAGARSYTRSVHYSSEYAVARHNIRSIIEKYIAKPHFNEVDYGIELNKEEQQRRFVIKSVLHGTGLNLNRYSTLYGNDAMQQYPLLQELVTAGMALVQNGILRLTEHGIDHSDAIGPALYSTPIKQLITEFELQ</sequence>
<dbReference type="AlphaFoldDB" id="A0A1V9EVP1"/>
<dbReference type="GO" id="GO:0003824">
    <property type="term" value="F:catalytic activity"/>
    <property type="evidence" value="ECO:0007669"/>
    <property type="project" value="InterPro"/>
</dbReference>
<organism evidence="7 8">
    <name type="scientific">Niastella populi</name>
    <dbReference type="NCBI Taxonomy" id="550983"/>
    <lineage>
        <taxon>Bacteria</taxon>
        <taxon>Pseudomonadati</taxon>
        <taxon>Bacteroidota</taxon>
        <taxon>Chitinophagia</taxon>
        <taxon>Chitinophagales</taxon>
        <taxon>Chitinophagaceae</taxon>
        <taxon>Niastella</taxon>
    </lineage>
</organism>
<dbReference type="GO" id="GO:0005737">
    <property type="term" value="C:cytoplasm"/>
    <property type="evidence" value="ECO:0007669"/>
    <property type="project" value="TreeGrafter"/>
</dbReference>
<dbReference type="Proteomes" id="UP000192276">
    <property type="component" value="Unassembled WGS sequence"/>
</dbReference>
<evidence type="ECO:0000256" key="4">
    <source>
        <dbReference type="ARBA" id="ARBA00023004"/>
    </source>
</evidence>
<evidence type="ECO:0000259" key="6">
    <source>
        <dbReference type="PROSITE" id="PS51918"/>
    </source>
</evidence>
<dbReference type="PROSITE" id="PS51918">
    <property type="entry name" value="RADICAL_SAM"/>
    <property type="match status" value="1"/>
</dbReference>
<dbReference type="NCBIfam" id="NF006067">
    <property type="entry name" value="PRK08208.1"/>
    <property type="match status" value="1"/>
</dbReference>
<evidence type="ECO:0000256" key="1">
    <source>
        <dbReference type="ARBA" id="ARBA00001966"/>
    </source>
</evidence>
<accession>A0A1V9EVP1</accession>
<dbReference type="SMART" id="SM00729">
    <property type="entry name" value="Elp3"/>
    <property type="match status" value="1"/>
</dbReference>
<dbReference type="SFLD" id="SFLDS00029">
    <property type="entry name" value="Radical_SAM"/>
    <property type="match status" value="1"/>
</dbReference>
<keyword evidence="3" id="KW-0479">Metal-binding</keyword>
<dbReference type="PANTHER" id="PTHR13932:SF5">
    <property type="entry name" value="RADICAL S-ADENOSYL METHIONINE DOMAIN-CONTAINING PROTEIN 1, MITOCHONDRIAL"/>
    <property type="match status" value="1"/>
</dbReference>
<protein>
    <recommendedName>
        <fullName evidence="6">Radical SAM core domain-containing protein</fullName>
    </recommendedName>
</protein>
<name>A0A1V9EVP1_9BACT</name>
<dbReference type="GO" id="GO:0051539">
    <property type="term" value="F:4 iron, 4 sulfur cluster binding"/>
    <property type="evidence" value="ECO:0007669"/>
    <property type="project" value="TreeGrafter"/>
</dbReference>
<keyword evidence="2" id="KW-0949">S-adenosyl-L-methionine</keyword>